<dbReference type="GO" id="GO:0016798">
    <property type="term" value="F:hydrolase activity, acting on glycosyl bonds"/>
    <property type="evidence" value="ECO:0007669"/>
    <property type="project" value="UniProtKB-KW"/>
</dbReference>
<dbReference type="Pfam" id="PF00722">
    <property type="entry name" value="Glyco_hydro_16"/>
    <property type="match status" value="1"/>
</dbReference>
<reference evidence="5 6" key="1">
    <citation type="journal article" date="2024" name="Plant Biotechnol. J.">
        <title>Dendrobium thyrsiflorum genome and its molecular insights into genes involved in important horticultural traits.</title>
        <authorList>
            <person name="Chen B."/>
            <person name="Wang J.Y."/>
            <person name="Zheng P.J."/>
            <person name="Li K.L."/>
            <person name="Liang Y.M."/>
            <person name="Chen X.F."/>
            <person name="Zhang C."/>
            <person name="Zhao X."/>
            <person name="He X."/>
            <person name="Zhang G.Q."/>
            <person name="Liu Z.J."/>
            <person name="Xu Q."/>
        </authorList>
    </citation>
    <scope>NUCLEOTIDE SEQUENCE [LARGE SCALE GENOMIC DNA]</scope>
    <source>
        <strain evidence="5">GZMU011</strain>
    </source>
</reference>
<dbReference type="SUPFAM" id="SSF49899">
    <property type="entry name" value="Concanavalin A-like lectins/glucanases"/>
    <property type="match status" value="1"/>
</dbReference>
<feature type="active site" description="Proton donor" evidence="3">
    <location>
        <position position="92"/>
    </location>
</feature>
<feature type="active site" description="Nucleophile" evidence="3">
    <location>
        <position position="88"/>
    </location>
</feature>
<dbReference type="EMBL" id="JANQDX010000013">
    <property type="protein sequence ID" value="KAL0913971.1"/>
    <property type="molecule type" value="Genomic_DNA"/>
</dbReference>
<evidence type="ECO:0000313" key="6">
    <source>
        <dbReference type="Proteomes" id="UP001552299"/>
    </source>
</evidence>
<dbReference type="Gene3D" id="2.60.120.200">
    <property type="match status" value="1"/>
</dbReference>
<dbReference type="InterPro" id="IPR000757">
    <property type="entry name" value="Beta-glucanase-like"/>
</dbReference>
<dbReference type="Proteomes" id="UP001552299">
    <property type="component" value="Unassembled WGS sequence"/>
</dbReference>
<dbReference type="InterPro" id="IPR013320">
    <property type="entry name" value="ConA-like_dom_sf"/>
</dbReference>
<gene>
    <name evidence="5" type="ORF">M5K25_017466</name>
</gene>
<evidence type="ECO:0000259" key="4">
    <source>
        <dbReference type="PROSITE" id="PS51762"/>
    </source>
</evidence>
<comment type="caution">
    <text evidence="5">The sequence shown here is derived from an EMBL/GenBank/DDBJ whole genome shotgun (WGS) entry which is preliminary data.</text>
</comment>
<sequence>MAELQPIHHTTALNQIAIDYTPDACLHSPDSGEIHITYDHRRGARWRSPSRFLYGTFAARIRCPSGNTSGLNYNIYLSSLEGDKNQDEIDFEFLGKDNTSVQTNVYTGGVGGREQIHPLGFHASEDFHDYVIRWSPDEIVWLVDGSMVRREVRKDGEPWPEKAMFLYASVWDASDIDEGKWTGKYEGSDAPYVCVYKDVRVPIESFMVEEEVANVWLFGLSVFFVPREQILSYAMIMGATVIAYESMDDTMHMMSDIRIMRAIVQSIDDKLLVEGKVNAKYGECFVFHLLGVCELAQNEAKKEFCRQETQPAKHIFVSSSSGGNHHQGTQEWRPQPLLSSAREITPRHDSVPSLLFDFAMRKIHMILLLLPLSSALLRIQGPDDSHDSSHSLVSASIQAAGGLDGAALIEATAWMRCCFIAPRNAFPLLSNTMLWFG</sequence>
<proteinExistence type="predicted"/>
<keyword evidence="2" id="KW-0326">Glycosidase</keyword>
<keyword evidence="1" id="KW-0378">Hydrolase</keyword>
<dbReference type="PRINTS" id="PR00737">
    <property type="entry name" value="GLHYDRLASE16"/>
</dbReference>
<dbReference type="InterPro" id="IPR008264">
    <property type="entry name" value="Beta_glucanase"/>
</dbReference>
<organism evidence="5 6">
    <name type="scientific">Dendrobium thyrsiflorum</name>
    <name type="common">Pinecone-like raceme dendrobium</name>
    <name type="synonym">Orchid</name>
    <dbReference type="NCBI Taxonomy" id="117978"/>
    <lineage>
        <taxon>Eukaryota</taxon>
        <taxon>Viridiplantae</taxon>
        <taxon>Streptophyta</taxon>
        <taxon>Embryophyta</taxon>
        <taxon>Tracheophyta</taxon>
        <taxon>Spermatophyta</taxon>
        <taxon>Magnoliopsida</taxon>
        <taxon>Liliopsida</taxon>
        <taxon>Asparagales</taxon>
        <taxon>Orchidaceae</taxon>
        <taxon>Epidendroideae</taxon>
        <taxon>Malaxideae</taxon>
        <taxon>Dendrobiinae</taxon>
        <taxon>Dendrobium</taxon>
    </lineage>
</organism>
<dbReference type="PANTHER" id="PTHR31062">
    <property type="entry name" value="XYLOGLUCAN ENDOTRANSGLUCOSYLASE/HYDROLASE PROTEIN 8-RELATED"/>
    <property type="match status" value="1"/>
</dbReference>
<evidence type="ECO:0000313" key="5">
    <source>
        <dbReference type="EMBL" id="KAL0913971.1"/>
    </source>
</evidence>
<evidence type="ECO:0000256" key="3">
    <source>
        <dbReference type="PIRSR" id="PIRSR608264-1"/>
    </source>
</evidence>
<name>A0ABD0UU70_DENTH</name>
<dbReference type="AlphaFoldDB" id="A0ABD0UU70"/>
<protein>
    <recommendedName>
        <fullName evidence="4">GH16 domain-containing protein</fullName>
    </recommendedName>
</protein>
<dbReference type="InterPro" id="IPR044791">
    <property type="entry name" value="Beta-glucanase/XTH"/>
</dbReference>
<accession>A0ABD0UU70</accession>
<dbReference type="PROSITE" id="PS51762">
    <property type="entry name" value="GH16_2"/>
    <property type="match status" value="1"/>
</dbReference>
<evidence type="ECO:0000256" key="1">
    <source>
        <dbReference type="ARBA" id="ARBA00022801"/>
    </source>
</evidence>
<evidence type="ECO:0000256" key="2">
    <source>
        <dbReference type="ARBA" id="ARBA00023295"/>
    </source>
</evidence>
<keyword evidence="6" id="KW-1185">Reference proteome</keyword>
<feature type="domain" description="GH16" evidence="4">
    <location>
        <begin position="1"/>
        <end position="201"/>
    </location>
</feature>